<dbReference type="AlphaFoldDB" id="A0AA86T2S2"/>
<dbReference type="InterPro" id="IPR003607">
    <property type="entry name" value="HD/PDEase_dom"/>
</dbReference>
<feature type="domain" description="HD-GYP" evidence="1">
    <location>
        <begin position="35"/>
        <end position="230"/>
    </location>
</feature>
<dbReference type="CDD" id="cd00077">
    <property type="entry name" value="HDc"/>
    <property type="match status" value="1"/>
</dbReference>
<name>A0AA86T2S2_9BACT</name>
<proteinExistence type="predicted"/>
<dbReference type="PROSITE" id="PS51832">
    <property type="entry name" value="HD_GYP"/>
    <property type="match status" value="1"/>
</dbReference>
<dbReference type="InterPro" id="IPR052020">
    <property type="entry name" value="Cyclic_di-GMP/3'3'-cGAMP_PDE"/>
</dbReference>
<accession>A0AA86T2S2</accession>
<dbReference type="KEGG" id="nti:DNFV4_01321"/>
<keyword evidence="3" id="KW-1185">Reference proteome</keyword>
<evidence type="ECO:0000313" key="3">
    <source>
        <dbReference type="Proteomes" id="UP001179121"/>
    </source>
</evidence>
<dbReference type="PANTHER" id="PTHR45228">
    <property type="entry name" value="CYCLIC DI-GMP PHOSPHODIESTERASE TM_0186-RELATED"/>
    <property type="match status" value="1"/>
</dbReference>
<dbReference type="InterPro" id="IPR037522">
    <property type="entry name" value="HD_GYP_dom"/>
</dbReference>
<dbReference type="Proteomes" id="UP001179121">
    <property type="component" value="Chromosome"/>
</dbReference>
<dbReference type="SMART" id="SM00471">
    <property type="entry name" value="HDc"/>
    <property type="match status" value="1"/>
</dbReference>
<protein>
    <recommendedName>
        <fullName evidence="1">HD-GYP domain-containing protein</fullName>
    </recommendedName>
</protein>
<sequence length="232" mass="25646">MSRDNQRYPVGRGNMLSILSDLKALDFGRPSCGIHWSAISRVIRELETLIDRVSPRHQGHGRRTADLAHRLGLALGLSCDELRDLTLAALLHDIGLLTLPPDLVKEHRELSPQEFARYQNHPRAGAELLEPISFLKRPALWIAHHHERWDGCGYPYGLRGEFIPLGSRILAVADTFDVYRSHSLSPSASSTATASALLQIVAGAQLDPGLVERFLQIVSTLTLADPTCSESH</sequence>
<organism evidence="2 3">
    <name type="scientific">Nitrospira tepida</name>
    <dbReference type="NCBI Taxonomy" id="2973512"/>
    <lineage>
        <taxon>Bacteria</taxon>
        <taxon>Pseudomonadati</taxon>
        <taxon>Nitrospirota</taxon>
        <taxon>Nitrospiria</taxon>
        <taxon>Nitrospirales</taxon>
        <taxon>Nitrospiraceae</taxon>
        <taxon>Nitrospira</taxon>
    </lineage>
</organism>
<reference evidence="2" key="1">
    <citation type="submission" date="2022-10" db="EMBL/GenBank/DDBJ databases">
        <authorList>
            <person name="Koch H."/>
        </authorList>
    </citation>
    <scope>NUCLEOTIDE SEQUENCE</scope>
    <source>
        <strain evidence="2">DNF</strain>
    </source>
</reference>
<dbReference type="Gene3D" id="1.10.3210.10">
    <property type="entry name" value="Hypothetical protein af1432"/>
    <property type="match status" value="1"/>
</dbReference>
<evidence type="ECO:0000259" key="1">
    <source>
        <dbReference type="PROSITE" id="PS51832"/>
    </source>
</evidence>
<evidence type="ECO:0000313" key="2">
    <source>
        <dbReference type="EMBL" id="CAI4030889.1"/>
    </source>
</evidence>
<dbReference type="SUPFAM" id="SSF109604">
    <property type="entry name" value="HD-domain/PDEase-like"/>
    <property type="match status" value="1"/>
</dbReference>
<dbReference type="EMBL" id="OX365700">
    <property type="protein sequence ID" value="CAI4030889.1"/>
    <property type="molecule type" value="Genomic_DNA"/>
</dbReference>
<gene>
    <name evidence="2" type="ORF">DNFV4_01321</name>
</gene>
<dbReference type="Pfam" id="PF13487">
    <property type="entry name" value="HD_5"/>
    <property type="match status" value="1"/>
</dbReference>